<keyword evidence="3" id="KW-1185">Reference proteome</keyword>
<protein>
    <recommendedName>
        <fullName evidence="4">Zinc finger protein</fullName>
    </recommendedName>
</protein>
<accession>A0ABN1C0N0</accession>
<evidence type="ECO:0000256" key="1">
    <source>
        <dbReference type="SAM" id="MobiDB-lite"/>
    </source>
</evidence>
<reference evidence="2 3" key="1">
    <citation type="journal article" date="2019" name="Int. J. Syst. Evol. Microbiol.">
        <title>The Global Catalogue of Microorganisms (GCM) 10K type strain sequencing project: providing services to taxonomists for standard genome sequencing and annotation.</title>
        <authorList>
            <consortium name="The Broad Institute Genomics Platform"/>
            <consortium name="The Broad Institute Genome Sequencing Center for Infectious Disease"/>
            <person name="Wu L."/>
            <person name="Ma J."/>
        </authorList>
    </citation>
    <scope>NUCLEOTIDE SEQUENCE [LARGE SCALE GENOMIC DNA]</scope>
    <source>
        <strain evidence="2 3">JCM 10303</strain>
    </source>
</reference>
<dbReference type="InterPro" id="IPR031795">
    <property type="entry name" value="Zf-HC3"/>
</dbReference>
<name>A0ABN1C0N0_SACER</name>
<dbReference type="EMBL" id="BAAAGS010000002">
    <property type="protein sequence ID" value="GAA0509428.1"/>
    <property type="molecule type" value="Genomic_DNA"/>
</dbReference>
<evidence type="ECO:0000313" key="3">
    <source>
        <dbReference type="Proteomes" id="UP001500729"/>
    </source>
</evidence>
<dbReference type="Proteomes" id="UP001500729">
    <property type="component" value="Unassembled WGS sequence"/>
</dbReference>
<feature type="region of interest" description="Disordered" evidence="1">
    <location>
        <begin position="1"/>
        <end position="24"/>
    </location>
</feature>
<dbReference type="Gene3D" id="2.30.30.990">
    <property type="entry name" value="Malonyl-[acyl-carrier protein] O-methyltransferase, zinc-finger motif"/>
    <property type="match status" value="1"/>
</dbReference>
<evidence type="ECO:0008006" key="4">
    <source>
        <dbReference type="Google" id="ProtNLM"/>
    </source>
</evidence>
<gene>
    <name evidence="2" type="ORF">GCM10009533_05290</name>
</gene>
<organism evidence="2 3">
    <name type="scientific">Saccharopolyspora erythraea</name>
    <name type="common">Streptomyces erythraeus</name>
    <dbReference type="NCBI Taxonomy" id="1836"/>
    <lineage>
        <taxon>Bacteria</taxon>
        <taxon>Bacillati</taxon>
        <taxon>Actinomycetota</taxon>
        <taxon>Actinomycetes</taxon>
        <taxon>Pseudonocardiales</taxon>
        <taxon>Pseudonocardiaceae</taxon>
        <taxon>Saccharopolyspora</taxon>
    </lineage>
</organism>
<proteinExistence type="predicted"/>
<dbReference type="RefSeq" id="WP_031334135.1">
    <property type="nucleotide sequence ID" value="NZ_BAAAGS010000002.1"/>
</dbReference>
<dbReference type="Pfam" id="PF16827">
    <property type="entry name" value="zf-HC3"/>
    <property type="match status" value="1"/>
</dbReference>
<comment type="caution">
    <text evidence="2">The sequence shown here is derived from an EMBL/GenBank/DDBJ whole genome shotgun (WGS) entry which is preliminary data.</text>
</comment>
<sequence length="68" mass="7681">MPHPFHWQPGDGLRHATLQSRPRGGFTDETRVNTLCGTSIKVDDSEHAWLWNTCRECNKVAHVLAGIQ</sequence>
<evidence type="ECO:0000313" key="2">
    <source>
        <dbReference type="EMBL" id="GAA0509428.1"/>
    </source>
</evidence>